<evidence type="ECO:0000313" key="2">
    <source>
        <dbReference type="Proteomes" id="UP000245647"/>
    </source>
</evidence>
<evidence type="ECO:0000313" key="1">
    <source>
        <dbReference type="EMBL" id="PWG78059.1"/>
    </source>
</evidence>
<dbReference type="EMBL" id="QEAS01000037">
    <property type="protein sequence ID" value="PWG78059.1"/>
    <property type="molecule type" value="Genomic_DNA"/>
</dbReference>
<sequence length="236" mass="27162">MIYLVDDNKNDMRASQFGVFFVEQGTYSSVLKPVTALPRLADLSFLKGAACILIHKTMEDCDQEGNYIQNSHENVNNIIEVIADYGSNIPLVIFSNRIKETEYDPNENPDCVFQINKTLFYSRLDEFIKLYQRKKKIEFRLLTEGIGYQTAEADRLANKILDSLIRFPSDKAFRADMIDLEIFESFYTYTGIPDSGSSFINELEQSGTSVKEFKDNITLINESLSLYGKNIYNWKK</sequence>
<accession>A0A2U2PAA7</accession>
<organism evidence="1 2">
    <name type="scientific">Pararcticibacter amylolyticus</name>
    <dbReference type="NCBI Taxonomy" id="2173175"/>
    <lineage>
        <taxon>Bacteria</taxon>
        <taxon>Pseudomonadati</taxon>
        <taxon>Bacteroidota</taxon>
        <taxon>Sphingobacteriia</taxon>
        <taxon>Sphingobacteriales</taxon>
        <taxon>Sphingobacteriaceae</taxon>
        <taxon>Pararcticibacter</taxon>
    </lineage>
</organism>
<reference evidence="1 2" key="1">
    <citation type="submission" date="2018-04" db="EMBL/GenBank/DDBJ databases">
        <title>Pedobacter chongqingensis sp. nov., isolated from a rottenly hemp rope.</title>
        <authorList>
            <person name="Cai Y."/>
        </authorList>
    </citation>
    <scope>NUCLEOTIDE SEQUENCE [LARGE SCALE GENOMIC DNA]</scope>
    <source>
        <strain evidence="1 2">FJ4-8</strain>
    </source>
</reference>
<dbReference type="AlphaFoldDB" id="A0A2U2PAA7"/>
<name>A0A2U2PAA7_9SPHI</name>
<dbReference type="RefSeq" id="WP_109418395.1">
    <property type="nucleotide sequence ID" value="NZ_QEAS01000037.1"/>
</dbReference>
<dbReference type="OrthoDB" id="1494533at2"/>
<comment type="caution">
    <text evidence="1">The sequence shown here is derived from an EMBL/GenBank/DDBJ whole genome shotgun (WGS) entry which is preliminary data.</text>
</comment>
<protein>
    <submittedName>
        <fullName evidence="1">Uncharacterized protein</fullName>
    </submittedName>
</protein>
<dbReference type="Proteomes" id="UP000245647">
    <property type="component" value="Unassembled WGS sequence"/>
</dbReference>
<gene>
    <name evidence="1" type="ORF">DDR33_24275</name>
</gene>
<proteinExistence type="predicted"/>
<keyword evidence="2" id="KW-1185">Reference proteome</keyword>